<keyword evidence="13" id="KW-1185">Reference proteome</keyword>
<dbReference type="FunFam" id="4.10.1000.40:FF:000006">
    <property type="entry name" value="Zinc finger CCCH domain-containing protein 14"/>
    <property type="match status" value="1"/>
</dbReference>
<dbReference type="Proteomes" id="UP001209540">
    <property type="component" value="Unassembled WGS sequence"/>
</dbReference>
<keyword evidence="7 9" id="KW-0862">Zinc</keyword>
<dbReference type="PANTHER" id="PTHR14738">
    <property type="entry name" value="ZINC FINGER CCCH DOMAIN-CONTAINING PROTEIN 14"/>
    <property type="match status" value="1"/>
</dbReference>
<dbReference type="EMBL" id="JAIXMP010000007">
    <property type="protein sequence ID" value="KAI9270647.1"/>
    <property type="molecule type" value="Genomic_DNA"/>
</dbReference>
<dbReference type="SMART" id="SM00356">
    <property type="entry name" value="ZnF_C3H1"/>
    <property type="match status" value="3"/>
</dbReference>
<dbReference type="GO" id="GO:0005634">
    <property type="term" value="C:nucleus"/>
    <property type="evidence" value="ECO:0007669"/>
    <property type="project" value="UniProtKB-SubCell"/>
</dbReference>
<evidence type="ECO:0000256" key="8">
    <source>
        <dbReference type="ARBA" id="ARBA00023242"/>
    </source>
</evidence>
<dbReference type="InterPro" id="IPR000571">
    <property type="entry name" value="Znf_CCCH"/>
</dbReference>
<name>A0AAD5PGD3_9FUNG</name>
<dbReference type="Gene3D" id="4.10.1000.30">
    <property type="match status" value="1"/>
</dbReference>
<dbReference type="Gene3D" id="1.10.340.40">
    <property type="entry name" value="Nuclear abundant poly(A) RNA-bind protein 2, N-terminal domain"/>
    <property type="match status" value="1"/>
</dbReference>
<feature type="region of interest" description="Disordered" evidence="10">
    <location>
        <begin position="76"/>
        <end position="201"/>
    </location>
</feature>
<feature type="compositionally biased region" description="Basic and acidic residues" evidence="10">
    <location>
        <begin position="132"/>
        <end position="161"/>
    </location>
</feature>
<organism evidence="12 13">
    <name type="scientific">Phascolomyces articulosus</name>
    <dbReference type="NCBI Taxonomy" id="60185"/>
    <lineage>
        <taxon>Eukaryota</taxon>
        <taxon>Fungi</taxon>
        <taxon>Fungi incertae sedis</taxon>
        <taxon>Mucoromycota</taxon>
        <taxon>Mucoromycotina</taxon>
        <taxon>Mucoromycetes</taxon>
        <taxon>Mucorales</taxon>
        <taxon>Lichtheimiaceae</taxon>
        <taxon>Phascolomyces</taxon>
    </lineage>
</organism>
<keyword evidence="8" id="KW-0539">Nucleus</keyword>
<sequence length="442" mass="49223">MQPQHWSVLENEIQAKCITYEYADSGDTTLAQFIINLLKVGNTADNVNQELQQLVGSDYNTDLTDWIFTRANELENPTATQSQKQESPKESPSNDAKETTQALPNSRGNRIFAQAIGSINGTTQRTRRSRSRSPEVRPRSRDRERSPFRNDRDDRGHDRNGRPHRSSNGRQVQILDSNGAQQESRPSVFDRLGGTARSVKSSQQAERCKYWPSCSQGEKCSYFHPKTICPDFPNCSKLASECMFIHPETSSSAQQQQQQLPQQPIMMQPIPTMPMKRPIPCKFFPYCTNPMCPFIHPEQPVAVSSPTATAGTVPSAAAVPVKRVPIPCKMGDQCKRPGCYFTHPGDADTNPVSEILCKYDGACTRPGCYYKHTVPPQPFTGGHRSLVLNKNDSISERQFSVADESVVERIVLGESADLITKNEPSKEEPGLDAQGEGEAMEM</sequence>
<evidence type="ECO:0000313" key="12">
    <source>
        <dbReference type="EMBL" id="KAI9270647.1"/>
    </source>
</evidence>
<evidence type="ECO:0000259" key="11">
    <source>
        <dbReference type="PROSITE" id="PS50103"/>
    </source>
</evidence>
<evidence type="ECO:0000256" key="1">
    <source>
        <dbReference type="ARBA" id="ARBA00004123"/>
    </source>
</evidence>
<evidence type="ECO:0000256" key="4">
    <source>
        <dbReference type="ARBA" id="ARBA00022723"/>
    </source>
</evidence>
<accession>A0AAD5PGD3</accession>
<dbReference type="AlphaFoldDB" id="A0AAD5PGD3"/>
<evidence type="ECO:0000256" key="9">
    <source>
        <dbReference type="PROSITE-ProRule" id="PRU00723"/>
    </source>
</evidence>
<dbReference type="GO" id="GO:0043488">
    <property type="term" value="P:regulation of mRNA stability"/>
    <property type="evidence" value="ECO:0007669"/>
    <property type="project" value="InterPro"/>
</dbReference>
<evidence type="ECO:0000313" key="13">
    <source>
        <dbReference type="Proteomes" id="UP001209540"/>
    </source>
</evidence>
<evidence type="ECO:0000256" key="6">
    <source>
        <dbReference type="ARBA" id="ARBA00022771"/>
    </source>
</evidence>
<protein>
    <recommendedName>
        <fullName evidence="3">Zinc finger CCCH domain-containing protein 14</fullName>
    </recommendedName>
</protein>
<dbReference type="PANTHER" id="PTHR14738:SF29">
    <property type="entry name" value="ZINC FINGER CCCH DOMAIN-CONTAINING PROTEIN 14"/>
    <property type="match status" value="1"/>
</dbReference>
<evidence type="ECO:0000256" key="10">
    <source>
        <dbReference type="SAM" id="MobiDB-lite"/>
    </source>
</evidence>
<dbReference type="GO" id="GO:0008270">
    <property type="term" value="F:zinc ion binding"/>
    <property type="evidence" value="ECO:0007669"/>
    <property type="project" value="UniProtKB-KW"/>
</dbReference>
<reference evidence="12" key="2">
    <citation type="submission" date="2023-02" db="EMBL/GenBank/DDBJ databases">
        <authorList>
            <consortium name="DOE Joint Genome Institute"/>
            <person name="Mondo S.J."/>
            <person name="Chang Y."/>
            <person name="Wang Y."/>
            <person name="Ahrendt S."/>
            <person name="Andreopoulos W."/>
            <person name="Barry K."/>
            <person name="Beard J."/>
            <person name="Benny G.L."/>
            <person name="Blankenship S."/>
            <person name="Bonito G."/>
            <person name="Cuomo C."/>
            <person name="Desiro A."/>
            <person name="Gervers K.A."/>
            <person name="Hundley H."/>
            <person name="Kuo A."/>
            <person name="LaButti K."/>
            <person name="Lang B.F."/>
            <person name="Lipzen A."/>
            <person name="O'Donnell K."/>
            <person name="Pangilinan J."/>
            <person name="Reynolds N."/>
            <person name="Sandor L."/>
            <person name="Smith M.W."/>
            <person name="Tsang A."/>
            <person name="Grigoriev I.V."/>
            <person name="Stajich J.E."/>
            <person name="Spatafora J.W."/>
        </authorList>
    </citation>
    <scope>NUCLEOTIDE SEQUENCE</scope>
    <source>
        <strain evidence="12">RSA 2281</strain>
    </source>
</reference>
<dbReference type="GO" id="GO:0008143">
    <property type="term" value="F:poly(A) binding"/>
    <property type="evidence" value="ECO:0007669"/>
    <property type="project" value="InterPro"/>
</dbReference>
<evidence type="ECO:0000256" key="5">
    <source>
        <dbReference type="ARBA" id="ARBA00022737"/>
    </source>
</evidence>
<gene>
    <name evidence="12" type="ORF">BDA99DRAFT_502356</name>
</gene>
<feature type="domain" description="C3H1-type" evidence="11">
    <location>
        <begin position="202"/>
        <end position="227"/>
    </location>
</feature>
<feature type="compositionally biased region" description="Polar residues" evidence="10">
    <location>
        <begin position="76"/>
        <end position="108"/>
    </location>
</feature>
<feature type="region of interest" description="Disordered" evidence="10">
    <location>
        <begin position="420"/>
        <end position="442"/>
    </location>
</feature>
<dbReference type="InterPro" id="IPR043094">
    <property type="entry name" value="Nab2/ZC3H14_N_sf"/>
</dbReference>
<dbReference type="Pfam" id="PF14608">
    <property type="entry name" value="zf-CCCH_2"/>
    <property type="match status" value="5"/>
</dbReference>
<feature type="zinc finger region" description="C3H1-type" evidence="9">
    <location>
        <begin position="202"/>
        <end position="227"/>
    </location>
</feature>
<feature type="compositionally biased region" description="Polar residues" evidence="10">
    <location>
        <begin position="168"/>
        <end position="185"/>
    </location>
</feature>
<dbReference type="InterPro" id="IPR040366">
    <property type="entry name" value="Nab2/ZC3H14"/>
</dbReference>
<proteinExistence type="inferred from homology"/>
<evidence type="ECO:0000256" key="7">
    <source>
        <dbReference type="ARBA" id="ARBA00022833"/>
    </source>
</evidence>
<comment type="caution">
    <text evidence="12">The sequence shown here is derived from an EMBL/GenBank/DDBJ whole genome shotgun (WGS) entry which is preliminary data.</text>
</comment>
<evidence type="ECO:0000256" key="3">
    <source>
        <dbReference type="ARBA" id="ARBA00015071"/>
    </source>
</evidence>
<comment type="similarity">
    <text evidence="2">Belongs to the ZC3H14 family.</text>
</comment>
<dbReference type="PROSITE" id="PS50103">
    <property type="entry name" value="ZF_C3H1"/>
    <property type="match status" value="1"/>
</dbReference>
<keyword evidence="4 9" id="KW-0479">Metal-binding</keyword>
<dbReference type="Gene3D" id="4.10.1000.40">
    <property type="match status" value="1"/>
</dbReference>
<reference evidence="12" key="1">
    <citation type="journal article" date="2022" name="IScience">
        <title>Evolution of zygomycete secretomes and the origins of terrestrial fungal ecologies.</title>
        <authorList>
            <person name="Chang Y."/>
            <person name="Wang Y."/>
            <person name="Mondo S."/>
            <person name="Ahrendt S."/>
            <person name="Andreopoulos W."/>
            <person name="Barry K."/>
            <person name="Beard J."/>
            <person name="Benny G.L."/>
            <person name="Blankenship S."/>
            <person name="Bonito G."/>
            <person name="Cuomo C."/>
            <person name="Desiro A."/>
            <person name="Gervers K.A."/>
            <person name="Hundley H."/>
            <person name="Kuo A."/>
            <person name="LaButti K."/>
            <person name="Lang B.F."/>
            <person name="Lipzen A."/>
            <person name="O'Donnell K."/>
            <person name="Pangilinan J."/>
            <person name="Reynolds N."/>
            <person name="Sandor L."/>
            <person name="Smith M.E."/>
            <person name="Tsang A."/>
            <person name="Grigoriev I.V."/>
            <person name="Stajich J.E."/>
            <person name="Spatafora J.W."/>
        </authorList>
    </citation>
    <scope>NUCLEOTIDE SEQUENCE</scope>
    <source>
        <strain evidence="12">RSA 2281</strain>
    </source>
</reference>
<keyword evidence="5" id="KW-0677">Repeat</keyword>
<evidence type="ECO:0000256" key="2">
    <source>
        <dbReference type="ARBA" id="ARBA00008423"/>
    </source>
</evidence>
<comment type="subcellular location">
    <subcellularLocation>
        <location evidence="1">Nucleus</location>
    </subcellularLocation>
</comment>
<dbReference type="GO" id="GO:0005737">
    <property type="term" value="C:cytoplasm"/>
    <property type="evidence" value="ECO:0007669"/>
    <property type="project" value="TreeGrafter"/>
</dbReference>
<keyword evidence="6 9" id="KW-0863">Zinc-finger</keyword>